<dbReference type="EMBL" id="MU404350">
    <property type="protein sequence ID" value="KAI1618628.1"/>
    <property type="molecule type" value="Genomic_DNA"/>
</dbReference>
<accession>A0AAN6E6A5</accession>
<dbReference type="Gene3D" id="3.30.70.330">
    <property type="match status" value="2"/>
</dbReference>
<evidence type="ECO:0000256" key="1">
    <source>
        <dbReference type="PROSITE-ProRule" id="PRU00176"/>
    </source>
</evidence>
<dbReference type="CDD" id="cd12261">
    <property type="entry name" value="RRM1_3_MRN1"/>
    <property type="match status" value="1"/>
</dbReference>
<dbReference type="SMART" id="SM00360">
    <property type="entry name" value="RRM"/>
    <property type="match status" value="2"/>
</dbReference>
<feature type="region of interest" description="Disordered" evidence="2">
    <location>
        <begin position="60"/>
        <end position="142"/>
    </location>
</feature>
<feature type="domain" description="RRM" evidence="3">
    <location>
        <begin position="144"/>
        <end position="217"/>
    </location>
</feature>
<dbReference type="InterPro" id="IPR000504">
    <property type="entry name" value="RRM_dom"/>
</dbReference>
<evidence type="ECO:0000313" key="4">
    <source>
        <dbReference type="EMBL" id="KAI1618628.1"/>
    </source>
</evidence>
<dbReference type="GO" id="GO:0003723">
    <property type="term" value="F:RNA binding"/>
    <property type="evidence" value="ECO:0007669"/>
    <property type="project" value="UniProtKB-UniRule"/>
</dbReference>
<dbReference type="PROSITE" id="PS50102">
    <property type="entry name" value="RRM"/>
    <property type="match status" value="1"/>
</dbReference>
<evidence type="ECO:0000259" key="3">
    <source>
        <dbReference type="PROSITE" id="PS50102"/>
    </source>
</evidence>
<gene>
    <name evidence="4" type="ORF">EDD36DRAFT_36996</name>
</gene>
<evidence type="ECO:0000256" key="2">
    <source>
        <dbReference type="SAM" id="MobiDB-lite"/>
    </source>
</evidence>
<proteinExistence type="predicted"/>
<reference evidence="4" key="1">
    <citation type="journal article" date="2022" name="bioRxiv">
        <title>Deciphering the potential niche of two novel black yeast fungi from a biological soil crust based on their genomes, phenotypes, and melanin regulation.</title>
        <authorList>
            <consortium name="DOE Joint Genome Institute"/>
            <person name="Carr E.C."/>
            <person name="Barton Q."/>
            <person name="Grambo S."/>
            <person name="Sullivan M."/>
            <person name="Renfro C.M."/>
            <person name="Kuo A."/>
            <person name="Pangilinan J."/>
            <person name="Lipzen A."/>
            <person name="Keymanesh K."/>
            <person name="Savage E."/>
            <person name="Barry K."/>
            <person name="Grigoriev I.V."/>
            <person name="Riekhof W.R."/>
            <person name="Harris S.S."/>
        </authorList>
    </citation>
    <scope>NUCLEOTIDE SEQUENCE</scope>
    <source>
        <strain evidence="4">JF 03-4F</strain>
    </source>
</reference>
<dbReference type="SUPFAM" id="SSF54928">
    <property type="entry name" value="RNA-binding domain, RBD"/>
    <property type="match status" value="1"/>
</dbReference>
<dbReference type="AlphaFoldDB" id="A0AAN6E6A5"/>
<name>A0AAN6E6A5_9EURO</name>
<protein>
    <recommendedName>
        <fullName evidence="3">RRM domain-containing protein</fullName>
    </recommendedName>
</protein>
<dbReference type="InterPro" id="IPR012677">
    <property type="entry name" value="Nucleotide-bd_a/b_plait_sf"/>
</dbReference>
<sequence length="344" mass="38880">MAVPDPLDGDSTTIPSSQYGLLVQANREYLSLRHALVSGGVDSDTLDVLISNNLSLFPLSPSDDHCSQLKKTKPGYSPTRRSQSRENDFTRRSRNLQIRPIIHSQPAYPPTPPSEPSLEEEAEDGPLEDPQDEEPPQSDDRPYRSLILTALPSTTTLLDITRVIRGGAIMRLYLRERDGYAHISFVEPAAAERFLLFAERNGVYIRGKKIDVAWDERQSYLTSSLANRITAFGASRNLVIRYVRRYVTAESIRDDLEHIHNLEVVKVHFSDGHAFISLNNIALAMTARNCMHSRQKYKGMRIDFHPDECAQPLRVEKFPKHVSVKEDGIPLSNRFDALLNDSDE</sequence>
<feature type="compositionally biased region" description="Acidic residues" evidence="2">
    <location>
        <begin position="117"/>
        <end position="137"/>
    </location>
</feature>
<evidence type="ECO:0000313" key="5">
    <source>
        <dbReference type="Proteomes" id="UP001203852"/>
    </source>
</evidence>
<keyword evidence="1" id="KW-0694">RNA-binding</keyword>
<comment type="caution">
    <text evidence="4">The sequence shown here is derived from an EMBL/GenBank/DDBJ whole genome shotgun (WGS) entry which is preliminary data.</text>
</comment>
<keyword evidence="5" id="KW-1185">Reference proteome</keyword>
<dbReference type="InterPro" id="IPR035979">
    <property type="entry name" value="RBD_domain_sf"/>
</dbReference>
<dbReference type="Proteomes" id="UP001203852">
    <property type="component" value="Unassembled WGS sequence"/>
</dbReference>
<organism evidence="4 5">
    <name type="scientific">Exophiala viscosa</name>
    <dbReference type="NCBI Taxonomy" id="2486360"/>
    <lineage>
        <taxon>Eukaryota</taxon>
        <taxon>Fungi</taxon>
        <taxon>Dikarya</taxon>
        <taxon>Ascomycota</taxon>
        <taxon>Pezizomycotina</taxon>
        <taxon>Eurotiomycetes</taxon>
        <taxon>Chaetothyriomycetidae</taxon>
        <taxon>Chaetothyriales</taxon>
        <taxon>Herpotrichiellaceae</taxon>
        <taxon>Exophiala</taxon>
    </lineage>
</organism>